<accession>A0A1G7G556</accession>
<proteinExistence type="predicted"/>
<organism evidence="2 3">
    <name type="scientific">Halanaerobium congolense</name>
    <dbReference type="NCBI Taxonomy" id="54121"/>
    <lineage>
        <taxon>Bacteria</taxon>
        <taxon>Bacillati</taxon>
        <taxon>Bacillota</taxon>
        <taxon>Clostridia</taxon>
        <taxon>Halanaerobiales</taxon>
        <taxon>Halanaerobiaceae</taxon>
        <taxon>Halanaerobium</taxon>
    </lineage>
</organism>
<evidence type="ECO:0000313" key="3">
    <source>
        <dbReference type="Proteomes" id="UP000198612"/>
    </source>
</evidence>
<dbReference type="AlphaFoldDB" id="A0A1G7G556"/>
<reference evidence="3 4" key="1">
    <citation type="submission" date="2016-10" db="EMBL/GenBank/DDBJ databases">
        <authorList>
            <person name="Varghese N."/>
            <person name="Submissions S."/>
        </authorList>
    </citation>
    <scope>NUCLEOTIDE SEQUENCE [LARGE SCALE GENOMIC DNA]</scope>
    <source>
        <strain evidence="1 4">WG2</strain>
        <strain evidence="2 3">WG5</strain>
    </source>
</reference>
<gene>
    <name evidence="1" type="ORF">SAMN04488598_102149</name>
    <name evidence="2" type="ORF">SAMN04515652_10233</name>
</gene>
<dbReference type="InterPro" id="IPR037175">
    <property type="entry name" value="KFase_sf"/>
</dbReference>
<evidence type="ECO:0000313" key="2">
    <source>
        <dbReference type="EMBL" id="SES64317.1"/>
    </source>
</evidence>
<evidence type="ECO:0000313" key="1">
    <source>
        <dbReference type="EMBL" id="SDE83251.1"/>
    </source>
</evidence>
<dbReference type="PANTHER" id="PTHR31118">
    <property type="entry name" value="CYCLASE-LIKE PROTEIN 2"/>
    <property type="match status" value="1"/>
</dbReference>
<protein>
    <submittedName>
        <fullName evidence="2">Kynurenine formamidase</fullName>
    </submittedName>
</protein>
<dbReference type="Proteomes" id="UP000199519">
    <property type="component" value="Unassembled WGS sequence"/>
</dbReference>
<dbReference type="GO" id="GO:0019441">
    <property type="term" value="P:L-tryptophan catabolic process to kynurenine"/>
    <property type="evidence" value="ECO:0007669"/>
    <property type="project" value="InterPro"/>
</dbReference>
<dbReference type="GO" id="GO:0004061">
    <property type="term" value="F:arylformamidase activity"/>
    <property type="evidence" value="ECO:0007669"/>
    <property type="project" value="InterPro"/>
</dbReference>
<name>A0A1G7G556_9FIRM</name>
<dbReference type="SUPFAM" id="SSF102198">
    <property type="entry name" value="Putative cyclase"/>
    <property type="match status" value="1"/>
</dbReference>
<dbReference type="EMBL" id="FNBJ01000002">
    <property type="protein sequence ID" value="SDE83251.1"/>
    <property type="molecule type" value="Genomic_DNA"/>
</dbReference>
<dbReference type="PANTHER" id="PTHR31118:SF12">
    <property type="entry name" value="CYCLASE-LIKE PROTEIN 2"/>
    <property type="match status" value="1"/>
</dbReference>
<dbReference type="Pfam" id="PF04199">
    <property type="entry name" value="Cyclase"/>
    <property type="match status" value="1"/>
</dbReference>
<dbReference type="InterPro" id="IPR007325">
    <property type="entry name" value="KFase/CYL"/>
</dbReference>
<dbReference type="Gene3D" id="3.50.30.50">
    <property type="entry name" value="Putative cyclase"/>
    <property type="match status" value="1"/>
</dbReference>
<keyword evidence="4" id="KW-1185">Reference proteome</keyword>
<sequence length="218" mass="24740">MFDISMTIRKDMLVYKGKDEIRPRLTTVRDFSQGDAHESELQMNVHTGTHVDAPLHMLEDGENANLFFAENPFYKSKLLDLTEVDEKITAADLKEYDIEKNSFIILKTKNSKPGFLEKTPEKFVYLAESGAEYLIDKNIKGVGIDTNGIERAQSEHPTHKKLLAEKIMILEGLRLNQVPTGSYIMLLSLLKIADSDGLPGRAYLFENGEIETMLKLFK</sequence>
<dbReference type="RefSeq" id="WP_089656003.1">
    <property type="nucleotide sequence ID" value="NZ_FNBJ01000002.1"/>
</dbReference>
<evidence type="ECO:0000313" key="4">
    <source>
        <dbReference type="Proteomes" id="UP000199519"/>
    </source>
</evidence>
<dbReference type="Proteomes" id="UP000198612">
    <property type="component" value="Unassembled WGS sequence"/>
</dbReference>
<dbReference type="EMBL" id="FOHG01000002">
    <property type="protein sequence ID" value="SES64317.1"/>
    <property type="molecule type" value="Genomic_DNA"/>
</dbReference>